<organism evidence="7 8">
    <name type="scientific">Paxillus involutus ATCC 200175</name>
    <dbReference type="NCBI Taxonomy" id="664439"/>
    <lineage>
        <taxon>Eukaryota</taxon>
        <taxon>Fungi</taxon>
        <taxon>Dikarya</taxon>
        <taxon>Basidiomycota</taxon>
        <taxon>Agaricomycotina</taxon>
        <taxon>Agaricomycetes</taxon>
        <taxon>Agaricomycetidae</taxon>
        <taxon>Boletales</taxon>
        <taxon>Paxilineae</taxon>
        <taxon>Paxillaceae</taxon>
        <taxon>Paxillus</taxon>
    </lineage>
</organism>
<dbReference type="InterPro" id="IPR050081">
    <property type="entry name" value="Ile-tRNA_ligase"/>
</dbReference>
<evidence type="ECO:0000256" key="1">
    <source>
        <dbReference type="ARBA" id="ARBA00022598"/>
    </source>
</evidence>
<name>A0A0C9U587_PAXIN</name>
<dbReference type="GO" id="GO:0006428">
    <property type="term" value="P:isoleucyl-tRNA aminoacylation"/>
    <property type="evidence" value="ECO:0007669"/>
    <property type="project" value="TreeGrafter"/>
</dbReference>
<dbReference type="InterPro" id="IPR002300">
    <property type="entry name" value="aa-tRNA-synth_Ia"/>
</dbReference>
<keyword evidence="5" id="KW-0030">Aminoacyl-tRNA synthetase</keyword>
<evidence type="ECO:0000259" key="6">
    <source>
        <dbReference type="Pfam" id="PF00133"/>
    </source>
</evidence>
<dbReference type="HOGENOM" id="CLU_001493_4_1_1"/>
<evidence type="ECO:0000313" key="8">
    <source>
        <dbReference type="Proteomes" id="UP000053647"/>
    </source>
</evidence>
<reference evidence="8" key="2">
    <citation type="submission" date="2015-01" db="EMBL/GenBank/DDBJ databases">
        <title>Evolutionary Origins and Diversification of the Mycorrhizal Mutualists.</title>
        <authorList>
            <consortium name="DOE Joint Genome Institute"/>
            <consortium name="Mycorrhizal Genomics Consortium"/>
            <person name="Kohler A."/>
            <person name="Kuo A."/>
            <person name="Nagy L.G."/>
            <person name="Floudas D."/>
            <person name="Copeland A."/>
            <person name="Barry K.W."/>
            <person name="Cichocki N."/>
            <person name="Veneault-Fourrey C."/>
            <person name="LaButti K."/>
            <person name="Lindquist E.A."/>
            <person name="Lipzen A."/>
            <person name="Lundell T."/>
            <person name="Morin E."/>
            <person name="Murat C."/>
            <person name="Riley R."/>
            <person name="Ohm R."/>
            <person name="Sun H."/>
            <person name="Tunlid A."/>
            <person name="Henrissat B."/>
            <person name="Grigoriev I.V."/>
            <person name="Hibbett D.S."/>
            <person name="Martin F."/>
        </authorList>
    </citation>
    <scope>NUCLEOTIDE SEQUENCE [LARGE SCALE GENOMIC DNA]</scope>
    <source>
        <strain evidence="8">ATCC 200175</strain>
    </source>
</reference>
<dbReference type="Gene3D" id="3.90.740.10">
    <property type="entry name" value="Valyl/Leucyl/Isoleucyl-tRNA synthetase, editing domain"/>
    <property type="match status" value="1"/>
</dbReference>
<evidence type="ECO:0000256" key="4">
    <source>
        <dbReference type="ARBA" id="ARBA00022917"/>
    </source>
</evidence>
<dbReference type="Gene3D" id="3.40.50.620">
    <property type="entry name" value="HUPs"/>
    <property type="match status" value="1"/>
</dbReference>
<keyword evidence="1" id="KW-0436">Ligase</keyword>
<evidence type="ECO:0000256" key="5">
    <source>
        <dbReference type="ARBA" id="ARBA00023146"/>
    </source>
</evidence>
<dbReference type="PROSITE" id="PS00178">
    <property type="entry name" value="AA_TRNA_LIGASE_I"/>
    <property type="match status" value="1"/>
</dbReference>
<reference evidence="7 8" key="1">
    <citation type="submission" date="2014-06" db="EMBL/GenBank/DDBJ databases">
        <authorList>
            <consortium name="DOE Joint Genome Institute"/>
            <person name="Kuo A."/>
            <person name="Kohler A."/>
            <person name="Nagy L.G."/>
            <person name="Floudas D."/>
            <person name="Copeland A."/>
            <person name="Barry K.W."/>
            <person name="Cichocki N."/>
            <person name="Veneault-Fourrey C."/>
            <person name="LaButti K."/>
            <person name="Lindquist E.A."/>
            <person name="Lipzen A."/>
            <person name="Lundell T."/>
            <person name="Morin E."/>
            <person name="Murat C."/>
            <person name="Sun H."/>
            <person name="Tunlid A."/>
            <person name="Henrissat B."/>
            <person name="Grigoriev I.V."/>
            <person name="Hibbett D.S."/>
            <person name="Martin F."/>
            <person name="Nordberg H.P."/>
            <person name="Cantor M.N."/>
            <person name="Hua S.X."/>
        </authorList>
    </citation>
    <scope>NUCLEOTIDE SEQUENCE [LARGE SCALE GENOMIC DNA]</scope>
    <source>
        <strain evidence="7 8">ATCC 200175</strain>
    </source>
</reference>
<dbReference type="InterPro" id="IPR014729">
    <property type="entry name" value="Rossmann-like_a/b/a_fold"/>
</dbReference>
<keyword evidence="8" id="KW-1185">Reference proteome</keyword>
<keyword evidence="4" id="KW-0648">Protein biosynthesis</keyword>
<proteinExistence type="predicted"/>
<dbReference type="SUPFAM" id="SSF50677">
    <property type="entry name" value="ValRS/IleRS/LeuRS editing domain"/>
    <property type="match status" value="1"/>
</dbReference>
<dbReference type="AlphaFoldDB" id="A0A0C9U587"/>
<dbReference type="GO" id="GO:0004822">
    <property type="term" value="F:isoleucine-tRNA ligase activity"/>
    <property type="evidence" value="ECO:0007669"/>
    <property type="project" value="TreeGrafter"/>
</dbReference>
<dbReference type="GO" id="GO:0005524">
    <property type="term" value="F:ATP binding"/>
    <property type="evidence" value="ECO:0007669"/>
    <property type="project" value="UniProtKB-KW"/>
</dbReference>
<dbReference type="InterPro" id="IPR009008">
    <property type="entry name" value="Val/Leu/Ile-tRNA-synth_edit"/>
</dbReference>
<evidence type="ECO:0000313" key="7">
    <source>
        <dbReference type="EMBL" id="KIJ14582.1"/>
    </source>
</evidence>
<protein>
    <recommendedName>
        <fullName evidence="6">Aminoacyl-tRNA synthetase class Ia domain-containing protein</fullName>
    </recommendedName>
</protein>
<dbReference type="EMBL" id="KN819342">
    <property type="protein sequence ID" value="KIJ14582.1"/>
    <property type="molecule type" value="Genomic_DNA"/>
</dbReference>
<evidence type="ECO:0000256" key="3">
    <source>
        <dbReference type="ARBA" id="ARBA00022840"/>
    </source>
</evidence>
<dbReference type="GO" id="GO:0002161">
    <property type="term" value="F:aminoacyl-tRNA deacylase activity"/>
    <property type="evidence" value="ECO:0007669"/>
    <property type="project" value="InterPro"/>
</dbReference>
<accession>A0A0C9U587</accession>
<dbReference type="PANTHER" id="PTHR42765:SF1">
    <property type="entry name" value="ISOLEUCINE--TRNA LIGASE, MITOCHONDRIAL"/>
    <property type="match status" value="1"/>
</dbReference>
<sequence length="311" mass="34663">MHDGPPYANGHLHIGHALNKILKDIINRFHVSIGNRVHYFPGWDCHGLPIEMKALQELKKDPHSLPASTIRDAAKETAEREMKTQKEEFEQFGIMADWGKESTYRTLDHDYEIRQLRVFQQMVSKGLIYRDYRPVYFSPSSRSALAEAELVYKDDHVSHSVYVAFTLDGTGFGKVSPHSAPPENPGLSKIYHEMGEGALHLLVWTTTPWTLTANMGIAVHPDLTYAVVRSPRQAGLLVIAKDRLSALERILGPVNEIEIITEVQGSDLVGLGYRAIFSSFPHGDTPSTSLYPDLRIIPASHVTSDSGTGLV</sequence>
<feature type="non-terminal residue" evidence="7">
    <location>
        <position position="311"/>
    </location>
</feature>
<dbReference type="PANTHER" id="PTHR42765">
    <property type="entry name" value="SOLEUCYL-TRNA SYNTHETASE"/>
    <property type="match status" value="1"/>
</dbReference>
<dbReference type="GO" id="GO:0005739">
    <property type="term" value="C:mitochondrion"/>
    <property type="evidence" value="ECO:0007669"/>
    <property type="project" value="TreeGrafter"/>
</dbReference>
<feature type="domain" description="Aminoacyl-tRNA synthetase class Ia" evidence="6">
    <location>
        <begin position="1"/>
        <end position="156"/>
    </location>
</feature>
<dbReference type="Proteomes" id="UP000053647">
    <property type="component" value="Unassembled WGS sequence"/>
</dbReference>
<dbReference type="SUPFAM" id="SSF52374">
    <property type="entry name" value="Nucleotidylyl transferase"/>
    <property type="match status" value="1"/>
</dbReference>
<keyword evidence="2" id="KW-0547">Nucleotide-binding</keyword>
<evidence type="ECO:0000256" key="2">
    <source>
        <dbReference type="ARBA" id="ARBA00022741"/>
    </source>
</evidence>
<keyword evidence="3" id="KW-0067">ATP-binding</keyword>
<dbReference type="Pfam" id="PF00133">
    <property type="entry name" value="tRNA-synt_1"/>
    <property type="match status" value="1"/>
</dbReference>
<dbReference type="OrthoDB" id="10264412at2759"/>
<gene>
    <name evidence="7" type="ORF">PAXINDRAFT_100059</name>
</gene>
<dbReference type="GO" id="GO:0032543">
    <property type="term" value="P:mitochondrial translation"/>
    <property type="evidence" value="ECO:0007669"/>
    <property type="project" value="TreeGrafter"/>
</dbReference>
<dbReference type="InterPro" id="IPR001412">
    <property type="entry name" value="aa-tRNA-synth_I_CS"/>
</dbReference>